<evidence type="ECO:0000313" key="2">
    <source>
        <dbReference type="EMBL" id="QYS98133.1"/>
    </source>
</evidence>
<feature type="compositionally biased region" description="Polar residues" evidence="1">
    <location>
        <begin position="1"/>
        <end position="10"/>
    </location>
</feature>
<evidence type="ECO:0000313" key="3">
    <source>
        <dbReference type="Proteomes" id="UP000826661"/>
    </source>
</evidence>
<accession>A0A8G0PIU0</accession>
<dbReference type="Proteomes" id="UP000826661">
    <property type="component" value="Chromosome III"/>
</dbReference>
<keyword evidence="3" id="KW-1185">Reference proteome</keyword>
<name>A0A8G0PIU0_9HYPO</name>
<proteinExistence type="predicted"/>
<dbReference type="EMBL" id="CP075866">
    <property type="protein sequence ID" value="QYS98133.1"/>
    <property type="molecule type" value="Genomic_DNA"/>
</dbReference>
<reference evidence="2 3" key="1">
    <citation type="journal article" date="2021" name="BMC Genomics">
        <title>Telomere-to-telomere genome assembly of asparaginase-producing Trichoderma simmonsii.</title>
        <authorList>
            <person name="Chung D."/>
            <person name="Kwon Y.M."/>
            <person name="Yang Y."/>
        </authorList>
    </citation>
    <scope>NUCLEOTIDE SEQUENCE [LARGE SCALE GENOMIC DNA]</scope>
    <source>
        <strain evidence="2 3">GH-Sj1</strain>
    </source>
</reference>
<evidence type="ECO:0000256" key="1">
    <source>
        <dbReference type="SAM" id="MobiDB-lite"/>
    </source>
</evidence>
<feature type="region of interest" description="Disordered" evidence="1">
    <location>
        <begin position="1"/>
        <end position="75"/>
    </location>
</feature>
<sequence>MLVSYHSQANRLRHAANDIPSNSHSRGIPADLLSTRNRIEPRGASAAPSCELISSPSPPILASDKDTSPLAPPVSDSALSFTCTRNLHVRYVRTCS</sequence>
<dbReference type="AlphaFoldDB" id="A0A8G0PIU0"/>
<protein>
    <submittedName>
        <fullName evidence="2">Uncharacterized protein</fullName>
    </submittedName>
</protein>
<gene>
    <name evidence="2" type="ORF">H0G86_005328</name>
</gene>
<organism evidence="2 3">
    <name type="scientific">Trichoderma simmonsii</name>
    <dbReference type="NCBI Taxonomy" id="1491479"/>
    <lineage>
        <taxon>Eukaryota</taxon>
        <taxon>Fungi</taxon>
        <taxon>Dikarya</taxon>
        <taxon>Ascomycota</taxon>
        <taxon>Pezizomycotina</taxon>
        <taxon>Sordariomycetes</taxon>
        <taxon>Hypocreomycetidae</taxon>
        <taxon>Hypocreales</taxon>
        <taxon>Hypocreaceae</taxon>
        <taxon>Trichoderma</taxon>
    </lineage>
</organism>